<dbReference type="EMBL" id="BPLQ01004730">
    <property type="protein sequence ID" value="GIY10210.1"/>
    <property type="molecule type" value="Genomic_DNA"/>
</dbReference>
<proteinExistence type="predicted"/>
<sequence length="73" mass="8113">MECAMDDKLCYDADGCLIKFSLVATRGPRFSNSDRDPVNPFGKGWAHSDEMAQKLRRDGAEVSDMECVAKLGR</sequence>
<keyword evidence="2" id="KW-1185">Reference proteome</keyword>
<protein>
    <submittedName>
        <fullName evidence="1">Uncharacterized protein</fullName>
    </submittedName>
</protein>
<comment type="caution">
    <text evidence="1">The sequence shown here is derived from an EMBL/GenBank/DDBJ whole genome shotgun (WGS) entry which is preliminary data.</text>
</comment>
<evidence type="ECO:0000313" key="1">
    <source>
        <dbReference type="EMBL" id="GIY10210.1"/>
    </source>
</evidence>
<accession>A0AAV4QLZ7</accession>
<name>A0AAV4QLZ7_9ARAC</name>
<gene>
    <name evidence="1" type="ORF">CDAR_471051</name>
</gene>
<organism evidence="1 2">
    <name type="scientific">Caerostris darwini</name>
    <dbReference type="NCBI Taxonomy" id="1538125"/>
    <lineage>
        <taxon>Eukaryota</taxon>
        <taxon>Metazoa</taxon>
        <taxon>Ecdysozoa</taxon>
        <taxon>Arthropoda</taxon>
        <taxon>Chelicerata</taxon>
        <taxon>Arachnida</taxon>
        <taxon>Araneae</taxon>
        <taxon>Araneomorphae</taxon>
        <taxon>Entelegynae</taxon>
        <taxon>Araneoidea</taxon>
        <taxon>Araneidae</taxon>
        <taxon>Caerostris</taxon>
    </lineage>
</organism>
<dbReference type="AlphaFoldDB" id="A0AAV4QLZ7"/>
<reference evidence="1 2" key="1">
    <citation type="submission" date="2021-06" db="EMBL/GenBank/DDBJ databases">
        <title>Caerostris darwini draft genome.</title>
        <authorList>
            <person name="Kono N."/>
            <person name="Arakawa K."/>
        </authorList>
    </citation>
    <scope>NUCLEOTIDE SEQUENCE [LARGE SCALE GENOMIC DNA]</scope>
</reference>
<evidence type="ECO:0000313" key="2">
    <source>
        <dbReference type="Proteomes" id="UP001054837"/>
    </source>
</evidence>
<dbReference type="Proteomes" id="UP001054837">
    <property type="component" value="Unassembled WGS sequence"/>
</dbReference>